<evidence type="ECO:0000259" key="1">
    <source>
        <dbReference type="Pfam" id="PF14529"/>
    </source>
</evidence>
<dbReference type="Proteomes" id="UP001461498">
    <property type="component" value="Unassembled WGS sequence"/>
</dbReference>
<reference evidence="2 3" key="1">
    <citation type="submission" date="2022-12" db="EMBL/GenBank/DDBJ databases">
        <title>Chromosome-level genome assembly of true bugs.</title>
        <authorList>
            <person name="Ma L."/>
            <person name="Li H."/>
        </authorList>
    </citation>
    <scope>NUCLEOTIDE SEQUENCE [LARGE SCALE GENOMIC DNA]</scope>
    <source>
        <strain evidence="2">Lab_2022b</strain>
    </source>
</reference>
<dbReference type="Pfam" id="PF14529">
    <property type="entry name" value="Exo_endo_phos_2"/>
    <property type="match status" value="1"/>
</dbReference>
<gene>
    <name evidence="2" type="ORF">O3M35_000783</name>
</gene>
<dbReference type="SUPFAM" id="SSF56219">
    <property type="entry name" value="DNase I-like"/>
    <property type="match status" value="1"/>
</dbReference>
<proteinExistence type="predicted"/>
<dbReference type="GO" id="GO:0003824">
    <property type="term" value="F:catalytic activity"/>
    <property type="evidence" value="ECO:0007669"/>
    <property type="project" value="InterPro"/>
</dbReference>
<name>A0AAW1DRB3_9HEMI</name>
<dbReference type="EMBL" id="JAPXFL010000001">
    <property type="protein sequence ID" value="KAK9512335.1"/>
    <property type="molecule type" value="Genomic_DNA"/>
</dbReference>
<evidence type="ECO:0000313" key="2">
    <source>
        <dbReference type="EMBL" id="KAK9512335.1"/>
    </source>
</evidence>
<sequence>MTRIGCLFKSQDSHFIIGLIYLLPGKEVLSELISIYSSDYIILGGDFNSRIANLNSYRDDDFIFEGSCLLSSRISFDNVLNTRGSALVEIMEKFGLKVCNGRSMSDSPSNFIFISKNGSSIVDLVWFNSSCLSLIKDFKVENISDISDHYACLHFEIVSY</sequence>
<keyword evidence="3" id="KW-1185">Reference proteome</keyword>
<organism evidence="2 3">
    <name type="scientific">Rhynocoris fuscipes</name>
    <dbReference type="NCBI Taxonomy" id="488301"/>
    <lineage>
        <taxon>Eukaryota</taxon>
        <taxon>Metazoa</taxon>
        <taxon>Ecdysozoa</taxon>
        <taxon>Arthropoda</taxon>
        <taxon>Hexapoda</taxon>
        <taxon>Insecta</taxon>
        <taxon>Pterygota</taxon>
        <taxon>Neoptera</taxon>
        <taxon>Paraneoptera</taxon>
        <taxon>Hemiptera</taxon>
        <taxon>Heteroptera</taxon>
        <taxon>Panheteroptera</taxon>
        <taxon>Cimicomorpha</taxon>
        <taxon>Reduviidae</taxon>
        <taxon>Harpactorinae</taxon>
        <taxon>Harpactorini</taxon>
        <taxon>Rhynocoris</taxon>
    </lineage>
</organism>
<dbReference type="Gene3D" id="3.60.10.10">
    <property type="entry name" value="Endonuclease/exonuclease/phosphatase"/>
    <property type="match status" value="1"/>
</dbReference>
<evidence type="ECO:0000313" key="3">
    <source>
        <dbReference type="Proteomes" id="UP001461498"/>
    </source>
</evidence>
<protein>
    <recommendedName>
        <fullName evidence="1">Endonuclease/exonuclease/phosphatase domain-containing protein</fullName>
    </recommendedName>
</protein>
<dbReference type="InterPro" id="IPR036691">
    <property type="entry name" value="Endo/exonu/phosph_ase_sf"/>
</dbReference>
<dbReference type="InterPro" id="IPR005135">
    <property type="entry name" value="Endo/exonuclease/phosphatase"/>
</dbReference>
<comment type="caution">
    <text evidence="2">The sequence shown here is derived from an EMBL/GenBank/DDBJ whole genome shotgun (WGS) entry which is preliminary data.</text>
</comment>
<accession>A0AAW1DRB3</accession>
<dbReference type="AlphaFoldDB" id="A0AAW1DRB3"/>
<feature type="domain" description="Endonuclease/exonuclease/phosphatase" evidence="1">
    <location>
        <begin position="26"/>
        <end position="151"/>
    </location>
</feature>